<dbReference type="InterPro" id="IPR036390">
    <property type="entry name" value="WH_DNA-bd_sf"/>
</dbReference>
<dbReference type="InterPro" id="IPR036388">
    <property type="entry name" value="WH-like_DNA-bd_sf"/>
</dbReference>
<dbReference type="EMBL" id="AGNL01005133">
    <property type="protein sequence ID" value="EJK72901.1"/>
    <property type="molecule type" value="Genomic_DNA"/>
</dbReference>
<evidence type="ECO:0000313" key="5">
    <source>
        <dbReference type="Proteomes" id="UP000266841"/>
    </source>
</evidence>
<evidence type="ECO:0000256" key="1">
    <source>
        <dbReference type="SAM" id="Coils"/>
    </source>
</evidence>
<evidence type="ECO:0000256" key="2">
    <source>
        <dbReference type="SAM" id="MobiDB-lite"/>
    </source>
</evidence>
<protein>
    <recommendedName>
        <fullName evidence="3">Replication protein A C-terminal domain-containing protein</fullName>
    </recommendedName>
</protein>
<dbReference type="SUPFAM" id="SSF46785">
    <property type="entry name" value="Winged helix' DNA-binding domain"/>
    <property type="match status" value="1"/>
</dbReference>
<dbReference type="Pfam" id="PF08784">
    <property type="entry name" value="RPA_C"/>
    <property type="match status" value="1"/>
</dbReference>
<dbReference type="Gene3D" id="1.10.10.10">
    <property type="entry name" value="Winged helix-like DNA-binding domain superfamily/Winged helix DNA-binding domain"/>
    <property type="match status" value="1"/>
</dbReference>
<dbReference type="SUPFAM" id="SSF49899">
    <property type="entry name" value="Concanavalin A-like lectins/glucanases"/>
    <property type="match status" value="1"/>
</dbReference>
<dbReference type="InterPro" id="IPR043136">
    <property type="entry name" value="B30.2/SPRY_sf"/>
</dbReference>
<evidence type="ECO:0000259" key="3">
    <source>
        <dbReference type="Pfam" id="PF08784"/>
    </source>
</evidence>
<feature type="domain" description="Replication protein A C-terminal" evidence="3">
    <location>
        <begin position="367"/>
        <end position="429"/>
    </location>
</feature>
<dbReference type="InterPro" id="IPR013320">
    <property type="entry name" value="ConA-like_dom_sf"/>
</dbReference>
<feature type="region of interest" description="Disordered" evidence="2">
    <location>
        <begin position="1"/>
        <end position="27"/>
    </location>
</feature>
<evidence type="ECO:0000313" key="4">
    <source>
        <dbReference type="EMBL" id="EJK72901.1"/>
    </source>
</evidence>
<comment type="caution">
    <text evidence="4">The sequence shown here is derived from an EMBL/GenBank/DDBJ whole genome shotgun (WGS) entry which is preliminary data.</text>
</comment>
<keyword evidence="1" id="KW-0175">Coiled coil</keyword>
<dbReference type="Gene3D" id="2.60.120.920">
    <property type="match status" value="1"/>
</dbReference>
<dbReference type="Proteomes" id="UP000266841">
    <property type="component" value="Unassembled WGS sequence"/>
</dbReference>
<reference evidence="4 5" key="1">
    <citation type="journal article" date="2012" name="Genome Biol.">
        <title>Genome and low-iron response of an oceanic diatom adapted to chronic iron limitation.</title>
        <authorList>
            <person name="Lommer M."/>
            <person name="Specht M."/>
            <person name="Roy A.S."/>
            <person name="Kraemer L."/>
            <person name="Andreson R."/>
            <person name="Gutowska M.A."/>
            <person name="Wolf J."/>
            <person name="Bergner S.V."/>
            <person name="Schilhabel M.B."/>
            <person name="Klostermeier U.C."/>
            <person name="Beiko R.G."/>
            <person name="Rosenstiel P."/>
            <person name="Hippler M."/>
            <person name="Laroche J."/>
        </authorList>
    </citation>
    <scope>NUCLEOTIDE SEQUENCE [LARGE SCALE GENOMIC DNA]</scope>
    <source>
        <strain evidence="4 5">CCMP1005</strain>
    </source>
</reference>
<proteinExistence type="predicted"/>
<feature type="coiled-coil region" evidence="1">
    <location>
        <begin position="29"/>
        <end position="56"/>
    </location>
</feature>
<dbReference type="AlphaFoldDB" id="K0TGV6"/>
<keyword evidence="5" id="KW-1185">Reference proteome</keyword>
<accession>K0TGV6</accession>
<gene>
    <name evidence="4" type="ORF">THAOC_05521</name>
</gene>
<dbReference type="InterPro" id="IPR014892">
    <property type="entry name" value="RPA_C"/>
</dbReference>
<organism evidence="4 5">
    <name type="scientific">Thalassiosira oceanica</name>
    <name type="common">Marine diatom</name>
    <dbReference type="NCBI Taxonomy" id="159749"/>
    <lineage>
        <taxon>Eukaryota</taxon>
        <taxon>Sar</taxon>
        <taxon>Stramenopiles</taxon>
        <taxon>Ochrophyta</taxon>
        <taxon>Bacillariophyta</taxon>
        <taxon>Coscinodiscophyceae</taxon>
        <taxon>Thalassiosirophycidae</taxon>
        <taxon>Thalassiosirales</taxon>
        <taxon>Thalassiosiraceae</taxon>
        <taxon>Thalassiosira</taxon>
    </lineage>
</organism>
<name>K0TGV6_THAOC</name>
<sequence>MMADDQGNKRLKAASGAGGKNATAGDARNDALESEIHALRSENARLREQLLSSDAENGRLRQRLQGFAHDVLPVVVPSLSVDLSRLDTGLVVQIASFIGTSRELLNIALTCKSFGCQQPASCQDWSVAEEVARVAVCSRNIDIEGARITLPQYVRGTTSWLSILRESEQPKLRFDTLLGSGIEHLHVVERTTVTVTIGEGGDDDTRGAAIASNYVMDSGIHYAEFSIIYGQPKIGIVRPMPNLDLTRFVGRRRISFFDHQLHGDFLAARTDEWGVGNVHVCHYVSSSGRMFWTNWEGDEAMEPWVGMQDCKPGDTIGMMLNLDRGTVTVFKNDRRLGVMKSELSGSYCWQVEVEEHDIVGISIESGGARNSLDAIVIDVLRNPNIPLEGMHVNDIVGQASQEGFSEVVIRSAMTNLVNEWRIYSTVDEDHYQYAE</sequence>